<protein>
    <submittedName>
        <fullName evidence="1">Uncharacterized protein</fullName>
    </submittedName>
</protein>
<proteinExistence type="predicted"/>
<accession>A0A2P6MYY1</accession>
<dbReference type="Proteomes" id="UP000241769">
    <property type="component" value="Unassembled WGS sequence"/>
</dbReference>
<dbReference type="EMBL" id="MDYQ01000292">
    <property type="protein sequence ID" value="PRP76903.1"/>
    <property type="molecule type" value="Genomic_DNA"/>
</dbReference>
<sequence length="64" mass="7038">MGSANLNSTKPWAVVTLVSAIQDGDATRSLAVVVTQSDRIQVDFIGNKKRLPQYQRDTAEFSNK</sequence>
<evidence type="ECO:0000313" key="1">
    <source>
        <dbReference type="EMBL" id="PRP76903.1"/>
    </source>
</evidence>
<name>A0A2P6MYY1_9EUKA</name>
<dbReference type="AlphaFoldDB" id="A0A2P6MYY1"/>
<comment type="caution">
    <text evidence="1">The sequence shown here is derived from an EMBL/GenBank/DDBJ whole genome shotgun (WGS) entry which is preliminary data.</text>
</comment>
<dbReference type="InParanoid" id="A0A2P6MYY1"/>
<reference evidence="1 2" key="1">
    <citation type="journal article" date="2018" name="Genome Biol. Evol.">
        <title>Multiple Roots of Fruiting Body Formation in Amoebozoa.</title>
        <authorList>
            <person name="Hillmann F."/>
            <person name="Forbes G."/>
            <person name="Novohradska S."/>
            <person name="Ferling I."/>
            <person name="Riege K."/>
            <person name="Groth M."/>
            <person name="Westermann M."/>
            <person name="Marz M."/>
            <person name="Spaller T."/>
            <person name="Winckler T."/>
            <person name="Schaap P."/>
            <person name="Glockner G."/>
        </authorList>
    </citation>
    <scope>NUCLEOTIDE SEQUENCE [LARGE SCALE GENOMIC DNA]</scope>
    <source>
        <strain evidence="1 2">Jena</strain>
    </source>
</reference>
<gene>
    <name evidence="1" type="ORF">PROFUN_06181</name>
</gene>
<evidence type="ECO:0000313" key="2">
    <source>
        <dbReference type="Proteomes" id="UP000241769"/>
    </source>
</evidence>
<keyword evidence="2" id="KW-1185">Reference proteome</keyword>
<organism evidence="1 2">
    <name type="scientific">Planoprotostelium fungivorum</name>
    <dbReference type="NCBI Taxonomy" id="1890364"/>
    <lineage>
        <taxon>Eukaryota</taxon>
        <taxon>Amoebozoa</taxon>
        <taxon>Evosea</taxon>
        <taxon>Variosea</taxon>
        <taxon>Cavosteliida</taxon>
        <taxon>Cavosteliaceae</taxon>
        <taxon>Planoprotostelium</taxon>
    </lineage>
</organism>